<keyword evidence="5" id="KW-1185">Reference proteome</keyword>
<dbReference type="InterPro" id="IPR054514">
    <property type="entry name" value="RhiE-like_linker"/>
</dbReference>
<dbReference type="EMBL" id="OCNE01000015">
    <property type="protein sequence ID" value="SOD64276.1"/>
    <property type="molecule type" value="Genomic_DNA"/>
</dbReference>
<dbReference type="GO" id="GO:0006633">
    <property type="term" value="P:fatty acid biosynthetic process"/>
    <property type="evidence" value="ECO:0007669"/>
    <property type="project" value="TreeGrafter"/>
</dbReference>
<sequence length="262" mass="27835">MSSQRPALIVLSARDQDRLAEQARQLREALVSRGYGDERLSDIAYTLQVGREEMDHRLALLATSVDDLKDKLAALDLDGEPPAGVFRGEGEGVDAGEREEPVEGLVRAGEFGRLAELWTRGLRVDWAALHADADRRPRTVSLPTYPFAGERYWVPSAQRPKEPEVLVESAESGELVMSAGSGLMLFEEVWEEVAVSGSGVGVGVSVVVFVPVGLAGVDGVVGGFVGVEGWRVSVVEVGSGVGVERLGGGRFRVGVGDVGGLV</sequence>
<keyword evidence="1" id="KW-0596">Phosphopantetheine</keyword>
<feature type="domain" description="RhiE-like KS-MAT linker" evidence="3">
    <location>
        <begin position="10"/>
        <end position="75"/>
    </location>
</feature>
<evidence type="ECO:0000313" key="4">
    <source>
        <dbReference type="EMBL" id="SOD64276.1"/>
    </source>
</evidence>
<proteinExistence type="predicted"/>
<evidence type="ECO:0000313" key="5">
    <source>
        <dbReference type="Proteomes" id="UP000219072"/>
    </source>
</evidence>
<dbReference type="PANTHER" id="PTHR43775:SF37">
    <property type="entry name" value="SI:DKEY-61P9.11"/>
    <property type="match status" value="1"/>
</dbReference>
<dbReference type="GO" id="GO:0071770">
    <property type="term" value="P:DIM/DIP cell wall layer assembly"/>
    <property type="evidence" value="ECO:0007669"/>
    <property type="project" value="TreeGrafter"/>
</dbReference>
<accession>A0A286E039</accession>
<dbReference type="GO" id="GO:0005737">
    <property type="term" value="C:cytoplasm"/>
    <property type="evidence" value="ECO:0007669"/>
    <property type="project" value="TreeGrafter"/>
</dbReference>
<evidence type="ECO:0000259" key="3">
    <source>
        <dbReference type="Pfam" id="PF22336"/>
    </source>
</evidence>
<dbReference type="RefSeq" id="WP_212615939.1">
    <property type="nucleotide sequence ID" value="NZ_OCNE01000015.1"/>
</dbReference>
<name>A0A286E039_9ACTN</name>
<dbReference type="Gene3D" id="3.30.70.3290">
    <property type="match status" value="1"/>
</dbReference>
<feature type="non-terminal residue" evidence="4">
    <location>
        <position position="262"/>
    </location>
</feature>
<evidence type="ECO:0000256" key="1">
    <source>
        <dbReference type="ARBA" id="ARBA00022450"/>
    </source>
</evidence>
<organism evidence="4 5">
    <name type="scientific">Streptomyces zhaozhouensis</name>
    <dbReference type="NCBI Taxonomy" id="1300267"/>
    <lineage>
        <taxon>Bacteria</taxon>
        <taxon>Bacillati</taxon>
        <taxon>Actinomycetota</taxon>
        <taxon>Actinomycetes</taxon>
        <taxon>Kitasatosporales</taxon>
        <taxon>Streptomycetaceae</taxon>
        <taxon>Streptomyces</taxon>
    </lineage>
</organism>
<gene>
    <name evidence="4" type="ORF">SAMN06297387_115136</name>
</gene>
<dbReference type="GO" id="GO:0005886">
    <property type="term" value="C:plasma membrane"/>
    <property type="evidence" value="ECO:0007669"/>
    <property type="project" value="TreeGrafter"/>
</dbReference>
<evidence type="ECO:0000256" key="2">
    <source>
        <dbReference type="ARBA" id="ARBA00022553"/>
    </source>
</evidence>
<dbReference type="GO" id="GO:0004312">
    <property type="term" value="F:fatty acid synthase activity"/>
    <property type="evidence" value="ECO:0007669"/>
    <property type="project" value="TreeGrafter"/>
</dbReference>
<dbReference type="PANTHER" id="PTHR43775">
    <property type="entry name" value="FATTY ACID SYNTHASE"/>
    <property type="match status" value="1"/>
</dbReference>
<dbReference type="AlphaFoldDB" id="A0A286E039"/>
<dbReference type="Pfam" id="PF22336">
    <property type="entry name" value="RhiE-like_linker"/>
    <property type="match status" value="1"/>
</dbReference>
<dbReference type="Proteomes" id="UP000219072">
    <property type="component" value="Unassembled WGS sequence"/>
</dbReference>
<protein>
    <recommendedName>
        <fullName evidence="3">RhiE-like KS-MAT linker domain-containing protein</fullName>
    </recommendedName>
</protein>
<keyword evidence="2" id="KW-0597">Phosphoprotein</keyword>
<reference evidence="4 5" key="1">
    <citation type="submission" date="2017-09" db="EMBL/GenBank/DDBJ databases">
        <authorList>
            <person name="Ehlers B."/>
            <person name="Leendertz F.H."/>
        </authorList>
    </citation>
    <scope>NUCLEOTIDE SEQUENCE [LARGE SCALE GENOMIC DNA]</scope>
    <source>
        <strain evidence="4 5">CGMCC 4.7095</strain>
    </source>
</reference>
<dbReference type="InterPro" id="IPR050091">
    <property type="entry name" value="PKS_NRPS_Biosynth_Enz"/>
</dbReference>